<keyword evidence="5 6" id="KW-0472">Membrane</keyword>
<dbReference type="InterPro" id="IPR052053">
    <property type="entry name" value="IM_YidH-like"/>
</dbReference>
<evidence type="ECO:0000256" key="6">
    <source>
        <dbReference type="SAM" id="Phobius"/>
    </source>
</evidence>
<evidence type="ECO:0000259" key="7">
    <source>
        <dbReference type="Pfam" id="PF02656"/>
    </source>
</evidence>
<evidence type="ECO:0000313" key="8">
    <source>
        <dbReference type="EMBL" id="NDK88950.1"/>
    </source>
</evidence>
<gene>
    <name evidence="8" type="ORF">GYA93_05060</name>
</gene>
<dbReference type="InterPro" id="IPR003807">
    <property type="entry name" value="DUF202"/>
</dbReference>
<keyword evidence="3 6" id="KW-0812">Transmembrane</keyword>
<accession>A0A7K3LL32</accession>
<evidence type="ECO:0000313" key="9">
    <source>
        <dbReference type="Proteomes" id="UP000466307"/>
    </source>
</evidence>
<keyword evidence="2" id="KW-1003">Cell membrane</keyword>
<proteinExistence type="predicted"/>
<dbReference type="GO" id="GO:0005886">
    <property type="term" value="C:plasma membrane"/>
    <property type="evidence" value="ECO:0007669"/>
    <property type="project" value="UniProtKB-SubCell"/>
</dbReference>
<organism evidence="8 9">
    <name type="scientific">Gordonia desulfuricans</name>
    <dbReference type="NCBI Taxonomy" id="89051"/>
    <lineage>
        <taxon>Bacteria</taxon>
        <taxon>Bacillati</taxon>
        <taxon>Actinomycetota</taxon>
        <taxon>Actinomycetes</taxon>
        <taxon>Mycobacteriales</taxon>
        <taxon>Gordoniaceae</taxon>
        <taxon>Gordonia</taxon>
    </lineage>
</organism>
<dbReference type="EMBL" id="JAADZU010000010">
    <property type="protein sequence ID" value="NDK88950.1"/>
    <property type="molecule type" value="Genomic_DNA"/>
</dbReference>
<reference evidence="8 9" key="1">
    <citation type="submission" date="2020-01" db="EMBL/GenBank/DDBJ databases">
        <title>Investigation of new actinobacteria for the biodesulphurisation of diesel fuel.</title>
        <authorList>
            <person name="Athi Narayanan S.M."/>
        </authorList>
    </citation>
    <scope>NUCLEOTIDE SEQUENCE [LARGE SCALE GENOMIC DNA]</scope>
    <source>
        <strain evidence="8 9">213E</strain>
    </source>
</reference>
<feature type="transmembrane region" description="Helical" evidence="6">
    <location>
        <begin position="66"/>
        <end position="83"/>
    </location>
</feature>
<dbReference type="PANTHER" id="PTHR34187">
    <property type="entry name" value="FGR18P"/>
    <property type="match status" value="1"/>
</dbReference>
<comment type="subcellular location">
    <subcellularLocation>
        <location evidence="1">Cell membrane</location>
        <topology evidence="1">Multi-pass membrane protein</topology>
    </subcellularLocation>
</comment>
<evidence type="ECO:0000256" key="1">
    <source>
        <dbReference type="ARBA" id="ARBA00004651"/>
    </source>
</evidence>
<evidence type="ECO:0000256" key="4">
    <source>
        <dbReference type="ARBA" id="ARBA00022989"/>
    </source>
</evidence>
<dbReference type="AlphaFoldDB" id="A0A7K3LL32"/>
<dbReference type="Proteomes" id="UP000466307">
    <property type="component" value="Unassembled WGS sequence"/>
</dbReference>
<protein>
    <submittedName>
        <fullName evidence="8">DUF202 domain-containing protein</fullName>
    </submittedName>
</protein>
<feature type="domain" description="DUF202" evidence="7">
    <location>
        <begin position="24"/>
        <end position="90"/>
    </location>
</feature>
<feature type="transmembrane region" description="Helical" evidence="6">
    <location>
        <begin position="104"/>
        <end position="124"/>
    </location>
</feature>
<keyword evidence="9" id="KW-1185">Reference proteome</keyword>
<sequence>MSERASGPADPEHVPTVTGAPDARFTLANERTFLAWIRTALGFIAGGVAVVYIAPDITSSLLESTLGLIMVAVGCAVAVLGVVRWRRTDRVLREGGPMPGPSPVLFVVAAIVMVSIALAISIVVQN</sequence>
<keyword evidence="4 6" id="KW-1133">Transmembrane helix</keyword>
<evidence type="ECO:0000256" key="3">
    <source>
        <dbReference type="ARBA" id="ARBA00022692"/>
    </source>
</evidence>
<dbReference type="RefSeq" id="WP_053776355.1">
    <property type="nucleotide sequence ID" value="NZ_JAADZU010000010.1"/>
</dbReference>
<evidence type="ECO:0000256" key="2">
    <source>
        <dbReference type="ARBA" id="ARBA00022475"/>
    </source>
</evidence>
<dbReference type="PANTHER" id="PTHR34187:SF2">
    <property type="entry name" value="DUF202 DOMAIN-CONTAINING PROTEIN"/>
    <property type="match status" value="1"/>
</dbReference>
<feature type="transmembrane region" description="Helical" evidence="6">
    <location>
        <begin position="33"/>
        <end position="54"/>
    </location>
</feature>
<evidence type="ECO:0000256" key="5">
    <source>
        <dbReference type="ARBA" id="ARBA00023136"/>
    </source>
</evidence>
<name>A0A7K3LL32_9ACTN</name>
<dbReference type="Pfam" id="PF02656">
    <property type="entry name" value="DUF202"/>
    <property type="match status" value="1"/>
</dbReference>
<comment type="caution">
    <text evidence="8">The sequence shown here is derived from an EMBL/GenBank/DDBJ whole genome shotgun (WGS) entry which is preliminary data.</text>
</comment>